<organism evidence="3 4">
    <name type="scientific">Aerococcus urinaeequi</name>
    <dbReference type="NCBI Taxonomy" id="51665"/>
    <lineage>
        <taxon>Bacteria</taxon>
        <taxon>Bacillati</taxon>
        <taxon>Bacillota</taxon>
        <taxon>Bacilli</taxon>
        <taxon>Lactobacillales</taxon>
        <taxon>Aerococcaceae</taxon>
        <taxon>Aerococcus</taxon>
    </lineage>
</organism>
<dbReference type="Gene3D" id="3.40.50.2000">
    <property type="entry name" value="Glycogen Phosphorylase B"/>
    <property type="match status" value="2"/>
</dbReference>
<dbReference type="Pfam" id="PF00534">
    <property type="entry name" value="Glycos_transf_1"/>
    <property type="match status" value="1"/>
</dbReference>
<sequence length="369" mass="41991">MIKILHYGLTNHLGGIESYLYRLVSNIDRTKFKLDFLILGNDLPCFYQELKARGCEFHFVTERSKNPRKNKNEIREILLSSNYDIVHCNLNSLSYITPALEAINCGIPTIVHSRNAGIRNSIKSRILHKINFHRIAKDNITKLAVSRVAGEWMFGKNQNFTVINNGVDINKFKFDKDARAAIRDELSIEPDEYLVAHTGALRDQKNHKFILDIFEQFHNIRKKSKLLLVGSGELEGEITTKIKKLNLEKSVIMLGNRSDIPNILSGSDAYLFPSLYEGFPNSVIEAETSGLPTLMSDTITDEVIVNKNARQLSLSNTAKNWAETLVKLVDSTKERNSFAEIVENEGFSVNDEITKIENIYLKLTRWEGD</sequence>
<dbReference type="PANTHER" id="PTHR12526:SF630">
    <property type="entry name" value="GLYCOSYLTRANSFERASE"/>
    <property type="match status" value="1"/>
</dbReference>
<evidence type="ECO:0000259" key="1">
    <source>
        <dbReference type="Pfam" id="PF00534"/>
    </source>
</evidence>
<feature type="domain" description="Glycosyl transferase family 1" evidence="1">
    <location>
        <begin position="180"/>
        <end position="341"/>
    </location>
</feature>
<dbReference type="InterPro" id="IPR028098">
    <property type="entry name" value="Glyco_trans_4-like_N"/>
</dbReference>
<proteinExistence type="predicted"/>
<protein>
    <submittedName>
        <fullName evidence="3">Glycosyltransferase</fullName>
    </submittedName>
</protein>
<dbReference type="AlphaFoldDB" id="A0A7M1KR04"/>
<keyword evidence="3" id="KW-0808">Transferase</keyword>
<dbReference type="PANTHER" id="PTHR12526">
    <property type="entry name" value="GLYCOSYLTRANSFERASE"/>
    <property type="match status" value="1"/>
</dbReference>
<gene>
    <name evidence="3" type="ORF">IMX20_06630</name>
</gene>
<evidence type="ECO:0000313" key="3">
    <source>
        <dbReference type="EMBL" id="QOQ78665.1"/>
    </source>
</evidence>
<name>A0A7M1KR04_9LACT</name>
<dbReference type="Pfam" id="PF13439">
    <property type="entry name" value="Glyco_transf_4"/>
    <property type="match status" value="1"/>
</dbReference>
<feature type="domain" description="Glycosyltransferase subfamily 4-like N-terminal" evidence="2">
    <location>
        <begin position="14"/>
        <end position="170"/>
    </location>
</feature>
<evidence type="ECO:0000259" key="2">
    <source>
        <dbReference type="Pfam" id="PF13439"/>
    </source>
</evidence>
<dbReference type="Proteomes" id="UP000595091">
    <property type="component" value="Chromosome"/>
</dbReference>
<evidence type="ECO:0000313" key="4">
    <source>
        <dbReference type="Proteomes" id="UP000595091"/>
    </source>
</evidence>
<dbReference type="EMBL" id="CP063065">
    <property type="protein sequence ID" value="QOQ78665.1"/>
    <property type="molecule type" value="Genomic_DNA"/>
</dbReference>
<reference evidence="3 4" key="1">
    <citation type="submission" date="2020-10" db="EMBL/GenBank/DDBJ databases">
        <title>Plasmid carrying two tetracycline resistance determinant.</title>
        <authorList>
            <person name="Yang Q."/>
        </authorList>
    </citation>
    <scope>NUCLEOTIDE SEQUENCE [LARGE SCALE GENOMIC DNA]</scope>
    <source>
        <strain evidence="3 4">T43</strain>
    </source>
</reference>
<dbReference type="GO" id="GO:0016757">
    <property type="term" value="F:glycosyltransferase activity"/>
    <property type="evidence" value="ECO:0007669"/>
    <property type="project" value="InterPro"/>
</dbReference>
<dbReference type="InterPro" id="IPR001296">
    <property type="entry name" value="Glyco_trans_1"/>
</dbReference>
<dbReference type="RefSeq" id="WP_197558125.1">
    <property type="nucleotide sequence ID" value="NZ_CP063065.1"/>
</dbReference>
<dbReference type="SUPFAM" id="SSF53756">
    <property type="entry name" value="UDP-Glycosyltransferase/glycogen phosphorylase"/>
    <property type="match status" value="1"/>
</dbReference>
<accession>A0A7M1KR04</accession>